<feature type="transmembrane region" description="Helical" evidence="6">
    <location>
        <begin position="91"/>
        <end position="109"/>
    </location>
</feature>
<evidence type="ECO:0000256" key="4">
    <source>
        <dbReference type="ARBA" id="ARBA00022989"/>
    </source>
</evidence>
<dbReference type="InterPro" id="IPR011701">
    <property type="entry name" value="MFS"/>
</dbReference>
<organism evidence="8 9">
    <name type="scientific">Sinosporangium siamense</name>
    <dbReference type="NCBI Taxonomy" id="1367973"/>
    <lineage>
        <taxon>Bacteria</taxon>
        <taxon>Bacillati</taxon>
        <taxon>Actinomycetota</taxon>
        <taxon>Actinomycetes</taxon>
        <taxon>Streptosporangiales</taxon>
        <taxon>Streptosporangiaceae</taxon>
        <taxon>Sinosporangium</taxon>
    </lineage>
</organism>
<evidence type="ECO:0000256" key="6">
    <source>
        <dbReference type="SAM" id="Phobius"/>
    </source>
</evidence>
<feature type="transmembrane region" description="Helical" evidence="6">
    <location>
        <begin position="279"/>
        <end position="299"/>
    </location>
</feature>
<feature type="transmembrane region" description="Helical" evidence="6">
    <location>
        <begin position="21"/>
        <end position="39"/>
    </location>
</feature>
<comment type="caution">
    <text evidence="8">The sequence shown here is derived from an EMBL/GenBank/DDBJ whole genome shotgun (WGS) entry which is preliminary data.</text>
</comment>
<dbReference type="Proteomes" id="UP000606172">
    <property type="component" value="Unassembled WGS sequence"/>
</dbReference>
<dbReference type="InterPro" id="IPR036259">
    <property type="entry name" value="MFS_trans_sf"/>
</dbReference>
<dbReference type="InterPro" id="IPR020846">
    <property type="entry name" value="MFS_dom"/>
</dbReference>
<keyword evidence="9" id="KW-1185">Reference proteome</keyword>
<keyword evidence="2" id="KW-0813">Transport</keyword>
<dbReference type="EMBL" id="BOOW01000034">
    <property type="protein sequence ID" value="GII95158.1"/>
    <property type="molecule type" value="Genomic_DNA"/>
</dbReference>
<dbReference type="PANTHER" id="PTHR42718">
    <property type="entry name" value="MAJOR FACILITATOR SUPERFAMILY MULTIDRUG TRANSPORTER MFSC"/>
    <property type="match status" value="1"/>
</dbReference>
<gene>
    <name evidence="8" type="ORF">Ssi02_53890</name>
</gene>
<dbReference type="Gene3D" id="1.20.1250.20">
    <property type="entry name" value="MFS general substrate transporter like domains"/>
    <property type="match status" value="2"/>
</dbReference>
<feature type="transmembrane region" description="Helical" evidence="6">
    <location>
        <begin position="176"/>
        <end position="198"/>
    </location>
</feature>
<evidence type="ECO:0000256" key="2">
    <source>
        <dbReference type="ARBA" id="ARBA00022448"/>
    </source>
</evidence>
<feature type="transmembrane region" description="Helical" evidence="6">
    <location>
        <begin position="374"/>
        <end position="400"/>
    </location>
</feature>
<comment type="subcellular location">
    <subcellularLocation>
        <location evidence="1">Cell membrane</location>
        <topology evidence="1">Multi-pass membrane protein</topology>
    </subcellularLocation>
</comment>
<evidence type="ECO:0000313" key="8">
    <source>
        <dbReference type="EMBL" id="GII95158.1"/>
    </source>
</evidence>
<evidence type="ECO:0000256" key="5">
    <source>
        <dbReference type="ARBA" id="ARBA00023136"/>
    </source>
</evidence>
<name>A0A919RJY4_9ACTN</name>
<dbReference type="SUPFAM" id="SSF103473">
    <property type="entry name" value="MFS general substrate transporter"/>
    <property type="match status" value="1"/>
</dbReference>
<keyword evidence="5 6" id="KW-0472">Membrane</keyword>
<feature type="transmembrane region" description="Helical" evidence="6">
    <location>
        <begin position="448"/>
        <end position="468"/>
    </location>
</feature>
<feature type="transmembrane region" description="Helical" evidence="6">
    <location>
        <begin position="59"/>
        <end position="79"/>
    </location>
</feature>
<dbReference type="GO" id="GO:0005886">
    <property type="term" value="C:plasma membrane"/>
    <property type="evidence" value="ECO:0007669"/>
    <property type="project" value="UniProtKB-SubCell"/>
</dbReference>
<feature type="transmembrane region" description="Helical" evidence="6">
    <location>
        <begin position="147"/>
        <end position="170"/>
    </location>
</feature>
<dbReference type="GO" id="GO:0022857">
    <property type="term" value="F:transmembrane transporter activity"/>
    <property type="evidence" value="ECO:0007669"/>
    <property type="project" value="InterPro"/>
</dbReference>
<dbReference type="AlphaFoldDB" id="A0A919RJY4"/>
<evidence type="ECO:0000313" key="9">
    <source>
        <dbReference type="Proteomes" id="UP000606172"/>
    </source>
</evidence>
<proteinExistence type="predicted"/>
<feature type="transmembrane region" description="Helical" evidence="6">
    <location>
        <begin position="210"/>
        <end position="231"/>
    </location>
</feature>
<feature type="transmembrane region" description="Helical" evidence="6">
    <location>
        <begin position="237"/>
        <end position="259"/>
    </location>
</feature>
<dbReference type="PANTHER" id="PTHR42718:SF9">
    <property type="entry name" value="MAJOR FACILITATOR SUPERFAMILY MULTIDRUG TRANSPORTER MFSC"/>
    <property type="match status" value="1"/>
</dbReference>
<keyword evidence="3 6" id="KW-0812">Transmembrane</keyword>
<feature type="domain" description="Major facilitator superfamily (MFS) profile" evidence="7">
    <location>
        <begin position="23"/>
        <end position="472"/>
    </location>
</feature>
<accession>A0A919RJY4</accession>
<sequence>MSKAHAESPPEDDSSPAAEGVSWTVTASLGVILASIAAIEAMPAVALPLLQREFNTTPAGGSMLIVVSALMAAVISPLVGRLGDRYNGRDVTLVLLLVVVIGGTISALAPTLALLVVGQVFLGCGIGFMPLAFVLQRKLFPPARMKVATGIVISTFMAGGTAGALLAGPIAEGLSWHWMFGLPTILMTAAGLIFMLVTPRAPLASPPVRGAFDWAGAILFTAALIVLTLFVSMVSDAGLLSVPSLAALAVLAGLVALWVRAERRAKEPLVDLKMLRGRAIQGVAVVELAAAVASAFGMFMLPQILAAPTSTGFGLGQSITVIGFTLLPASIVALVAAPLGGLADARFGSRAVVLAATAGIAVCLVPMLTLPSQVWHYVAFMVAYGTAQTLTMTSLTNAVISVVGPNETGIATGLFMVIRSVGTSLGTPVVALVITAGPDGLGTADSYVMGYALAIGAFVVTAALTFLIPGRRATTTA</sequence>
<dbReference type="PROSITE" id="PS50850">
    <property type="entry name" value="MFS"/>
    <property type="match status" value="1"/>
</dbReference>
<evidence type="ECO:0000256" key="3">
    <source>
        <dbReference type="ARBA" id="ARBA00022692"/>
    </source>
</evidence>
<dbReference type="RefSeq" id="WP_204030241.1">
    <property type="nucleotide sequence ID" value="NZ_BOOW01000034.1"/>
</dbReference>
<reference evidence="8" key="1">
    <citation type="submission" date="2021-01" db="EMBL/GenBank/DDBJ databases">
        <title>Whole genome shotgun sequence of Sinosporangium siamense NBRC 109515.</title>
        <authorList>
            <person name="Komaki H."/>
            <person name="Tamura T."/>
        </authorList>
    </citation>
    <scope>NUCLEOTIDE SEQUENCE</scope>
    <source>
        <strain evidence="8">NBRC 109515</strain>
    </source>
</reference>
<keyword evidence="4 6" id="KW-1133">Transmembrane helix</keyword>
<protein>
    <submittedName>
        <fullName evidence="8">MFS transporter</fullName>
    </submittedName>
</protein>
<evidence type="ECO:0000256" key="1">
    <source>
        <dbReference type="ARBA" id="ARBA00004651"/>
    </source>
</evidence>
<feature type="transmembrane region" description="Helical" evidence="6">
    <location>
        <begin position="115"/>
        <end position="135"/>
    </location>
</feature>
<feature type="transmembrane region" description="Helical" evidence="6">
    <location>
        <begin position="319"/>
        <end position="339"/>
    </location>
</feature>
<evidence type="ECO:0000259" key="7">
    <source>
        <dbReference type="PROSITE" id="PS50850"/>
    </source>
</evidence>
<feature type="transmembrane region" description="Helical" evidence="6">
    <location>
        <begin position="351"/>
        <end position="368"/>
    </location>
</feature>
<feature type="transmembrane region" description="Helical" evidence="6">
    <location>
        <begin position="412"/>
        <end position="436"/>
    </location>
</feature>
<dbReference type="Pfam" id="PF07690">
    <property type="entry name" value="MFS_1"/>
    <property type="match status" value="1"/>
</dbReference>